<dbReference type="PANTHER" id="PTHR32063">
    <property type="match status" value="1"/>
</dbReference>
<feature type="transmembrane region" description="Helical" evidence="1">
    <location>
        <begin position="945"/>
        <end position="970"/>
    </location>
</feature>
<dbReference type="GO" id="GO:0042910">
    <property type="term" value="F:xenobiotic transmembrane transporter activity"/>
    <property type="evidence" value="ECO:0007669"/>
    <property type="project" value="TreeGrafter"/>
</dbReference>
<organism evidence="2 3">
    <name type="scientific">Emticicia agri</name>
    <dbReference type="NCBI Taxonomy" id="2492393"/>
    <lineage>
        <taxon>Bacteria</taxon>
        <taxon>Pseudomonadati</taxon>
        <taxon>Bacteroidota</taxon>
        <taxon>Cytophagia</taxon>
        <taxon>Cytophagales</taxon>
        <taxon>Leadbetterellaceae</taxon>
        <taxon>Emticicia</taxon>
    </lineage>
</organism>
<dbReference type="Pfam" id="PF00873">
    <property type="entry name" value="ACR_tran"/>
    <property type="match status" value="1"/>
</dbReference>
<feature type="transmembrane region" description="Helical" evidence="1">
    <location>
        <begin position="893"/>
        <end position="912"/>
    </location>
</feature>
<feature type="transmembrane region" description="Helical" evidence="1">
    <location>
        <begin position="991"/>
        <end position="1010"/>
    </location>
</feature>
<feature type="transmembrane region" description="Helical" evidence="1">
    <location>
        <begin position="1022"/>
        <end position="1048"/>
    </location>
</feature>
<dbReference type="GO" id="GO:0005886">
    <property type="term" value="C:plasma membrane"/>
    <property type="evidence" value="ECO:0007669"/>
    <property type="project" value="TreeGrafter"/>
</dbReference>
<evidence type="ECO:0000256" key="1">
    <source>
        <dbReference type="SAM" id="Phobius"/>
    </source>
</evidence>
<feature type="transmembrane region" description="Helical" evidence="1">
    <location>
        <begin position="386"/>
        <end position="407"/>
    </location>
</feature>
<proteinExistence type="predicted"/>
<dbReference type="RefSeq" id="WP_130021661.1">
    <property type="nucleotide sequence ID" value="NZ_SEWF01000019.1"/>
</dbReference>
<feature type="transmembrane region" description="Helical" evidence="1">
    <location>
        <begin position="458"/>
        <end position="477"/>
    </location>
</feature>
<dbReference type="Gene3D" id="3.30.70.1440">
    <property type="entry name" value="Multidrug efflux transporter AcrB pore domain"/>
    <property type="match status" value="1"/>
</dbReference>
<keyword evidence="1" id="KW-1133">Transmembrane helix</keyword>
<dbReference type="SUPFAM" id="SSF82693">
    <property type="entry name" value="Multidrug efflux transporter AcrB pore domain, PN1, PN2, PC1 and PC2 subdomains"/>
    <property type="match status" value="2"/>
</dbReference>
<dbReference type="PANTHER" id="PTHR32063:SF8">
    <property type="entry name" value="CATION EFFLUX PROTEIN"/>
    <property type="match status" value="1"/>
</dbReference>
<evidence type="ECO:0000313" key="3">
    <source>
        <dbReference type="Proteomes" id="UP000293162"/>
    </source>
</evidence>
<dbReference type="OrthoDB" id="9757876at2"/>
<dbReference type="InterPro" id="IPR027463">
    <property type="entry name" value="AcrB_DN_DC_subdom"/>
</dbReference>
<dbReference type="SUPFAM" id="SSF82714">
    <property type="entry name" value="Multidrug efflux transporter AcrB TolC docking domain, DN and DC subdomains"/>
    <property type="match status" value="2"/>
</dbReference>
<dbReference type="PRINTS" id="PR00702">
    <property type="entry name" value="ACRIFLAVINRP"/>
</dbReference>
<dbReference type="Gene3D" id="1.20.1640.10">
    <property type="entry name" value="Multidrug efflux transporter AcrB transmembrane domain"/>
    <property type="match status" value="2"/>
</dbReference>
<name>A0A4Q5LZC2_9BACT</name>
<dbReference type="Gene3D" id="3.30.2090.10">
    <property type="entry name" value="Multidrug efflux transporter AcrB TolC docking domain, DN and DC subdomains"/>
    <property type="match status" value="2"/>
</dbReference>
<dbReference type="SUPFAM" id="SSF82866">
    <property type="entry name" value="Multidrug efflux transporter AcrB transmembrane domain"/>
    <property type="match status" value="2"/>
</dbReference>
<feature type="transmembrane region" description="Helical" evidence="1">
    <location>
        <begin position="919"/>
        <end position="939"/>
    </location>
</feature>
<protein>
    <submittedName>
        <fullName evidence="2">Efflux RND transporter permease subunit</fullName>
    </submittedName>
</protein>
<dbReference type="Gene3D" id="3.30.70.1320">
    <property type="entry name" value="Multidrug efflux transporter AcrB pore domain like"/>
    <property type="match status" value="1"/>
</dbReference>
<dbReference type="Gene3D" id="3.30.70.1430">
    <property type="entry name" value="Multidrug efflux transporter AcrB pore domain"/>
    <property type="match status" value="2"/>
</dbReference>
<keyword evidence="1" id="KW-0472">Membrane</keyword>
<reference evidence="2 3" key="1">
    <citation type="submission" date="2019-02" db="EMBL/GenBank/DDBJ databases">
        <title>Bacterial novel species Emticicia sp. 17J42-9 isolated from soil.</title>
        <authorList>
            <person name="Jung H.-Y."/>
        </authorList>
    </citation>
    <scope>NUCLEOTIDE SEQUENCE [LARGE SCALE GENOMIC DNA]</scope>
    <source>
        <strain evidence="2 3">17J42-9</strain>
    </source>
</reference>
<dbReference type="Proteomes" id="UP000293162">
    <property type="component" value="Unassembled WGS sequence"/>
</dbReference>
<feature type="transmembrane region" description="Helical" evidence="1">
    <location>
        <begin position="12"/>
        <end position="29"/>
    </location>
</feature>
<dbReference type="InterPro" id="IPR001036">
    <property type="entry name" value="Acrflvin-R"/>
</dbReference>
<keyword evidence="1" id="KW-0812">Transmembrane</keyword>
<comment type="caution">
    <text evidence="2">The sequence shown here is derived from an EMBL/GenBank/DDBJ whole genome shotgun (WGS) entry which is preliminary data.</text>
</comment>
<dbReference type="AlphaFoldDB" id="A0A4Q5LZC2"/>
<feature type="transmembrane region" description="Helical" evidence="1">
    <location>
        <begin position="529"/>
        <end position="547"/>
    </location>
</feature>
<keyword evidence="3" id="KW-1185">Reference proteome</keyword>
<sequence length="1071" mass="115670">MWIVRLALNRPYTIAVMAFLMMLGGVMAIRSMQTDIFPKIDIPVVNIVWAYPGLSAQDMERRVVINNERGISSQVQGVSRIESSSIPGIGLLRVYFQPGTDLGQALAQISAVSSTALRQMPPGMQPPVLLPYNASNLPVLHMIISSETMGEDAVADYTNNFLRLRLFTIPGLQTPGVYGGKQRQINIDIDPAQLTAKGLSAADVISALQSSNVILPAGTAKMGQTEYNIALNASPSTIDQFYDIPVKVINGQTIKIEDVGKISDSFADPTNIVRINGKHASYLTILRKSSASTLTIVESSKNMIPKIKEVAPEGLEVGTDFDQSIFVSAAIENVLHEMGLAIFLVGLMIFGFLGNWRNVFIVVTSIPLAILTAIVVLDLTGNSLNIMTLGGLSLAVGMLVDDATVAIESIHRHLSMGKSLVRAILDGAADIATPALVATLSICIVFIPVLFITGPAGYLFVPMALSVVVAMLTSYVLSRTLVPLLSRLMLSAGAHEAHTTKFDRWRDHQFERLQNSYGSRLRKTLKRKGWVLIGSLVLVVLTVILVTPRVGTDFFPTTDTGFMKLHFRAPFGTRIEETEKYVERIEEAVKKIIPPEELGTISANIGVPIFFNLAYVQSDNVNGMDAEIMISLKKDHKPTEIYRNKIREALDNDFPGTQSYFQTADMVGQVLNFGLSSPIDLQVEVNDYNKGYELAKVLRDSLKKVEGLKDVTIKQVLDYPTLKVDVDRIRAAQVGLSQRDVASNLLVNLSSSGLFAPSYFLNPANNVNYTVVVKSPTSKIQSVSDLMNLPLTTSAAAGALNSNSTVQPTDVPRQIAQTVRNVSDIKPGVMPSQINHENIQRVLNVSANVEGRDLGSVSADIDRIVKGLGQLPKGFGITVRGQGQVMNESFTNMAQGLVLAILLVYVLMVVLFQSLKDPLIVLVAIPGALVGILLFLYATGTTINVVSLMGSIMAVGIAASNATLLVSYANDLRSEGYSVLKAVIEAGKTRLRPILMTALAMVLGMIPMAIGLGEGSEQNAPLARAVIGGLIIATLFTLFVVPAVYAGLYKGKAKAKVSLLEDQEETTHVVA</sequence>
<feature type="transmembrane region" description="Helical" evidence="1">
    <location>
        <begin position="428"/>
        <end position="452"/>
    </location>
</feature>
<dbReference type="EMBL" id="SEWF01000019">
    <property type="protein sequence ID" value="RYU95035.1"/>
    <property type="molecule type" value="Genomic_DNA"/>
</dbReference>
<gene>
    <name evidence="2" type="ORF">EWM59_14220</name>
</gene>
<evidence type="ECO:0000313" key="2">
    <source>
        <dbReference type="EMBL" id="RYU95035.1"/>
    </source>
</evidence>
<feature type="transmembrane region" description="Helical" evidence="1">
    <location>
        <begin position="360"/>
        <end position="380"/>
    </location>
</feature>
<accession>A0A4Q5LZC2</accession>
<feature type="transmembrane region" description="Helical" evidence="1">
    <location>
        <begin position="334"/>
        <end position="353"/>
    </location>
</feature>